<gene>
    <name evidence="2" type="ORF">J3D65DRAFT_152392</name>
</gene>
<proteinExistence type="predicted"/>
<sequence>MDGFHLVVVVWYAFFARRAVSSRLNGQGRTVKSSGGARLMAKWTGWTKEKLRMERRRAIEAEQAGGGNAVGVKRCVESALNPVGPSFMTLNVGQQQDRKQCSTPVTSAPSRDTKLLSLHLFSYLPLLCLFAPILLLSPIL</sequence>
<keyword evidence="1" id="KW-0472">Membrane</keyword>
<reference evidence="2 3" key="1">
    <citation type="submission" date="2024-04" db="EMBL/GenBank/DDBJ databases">
        <title>Phyllosticta paracitricarpa is synonymous to the EU quarantine fungus P. citricarpa based on phylogenomic analyses.</title>
        <authorList>
            <consortium name="Lawrence Berkeley National Laboratory"/>
            <person name="Van ingen-buijs V.A."/>
            <person name="Van westerhoven A.C."/>
            <person name="Haridas S."/>
            <person name="Skiadas P."/>
            <person name="Martin F."/>
            <person name="Groenewald J.Z."/>
            <person name="Crous P.W."/>
            <person name="Seidl M.F."/>
        </authorList>
    </citation>
    <scope>NUCLEOTIDE SEQUENCE [LARGE SCALE GENOMIC DNA]</scope>
    <source>
        <strain evidence="2 3">CPC 17464</strain>
    </source>
</reference>
<dbReference type="RefSeq" id="XP_066650543.1">
    <property type="nucleotide sequence ID" value="XM_066794099.1"/>
</dbReference>
<evidence type="ECO:0000313" key="3">
    <source>
        <dbReference type="Proteomes" id="UP001360953"/>
    </source>
</evidence>
<keyword evidence="1" id="KW-0812">Transmembrane</keyword>
<evidence type="ECO:0000313" key="2">
    <source>
        <dbReference type="EMBL" id="KAK7530304.1"/>
    </source>
</evidence>
<keyword evidence="3" id="KW-1185">Reference proteome</keyword>
<accession>A0ABR1L4Y6</accession>
<feature type="transmembrane region" description="Helical" evidence="1">
    <location>
        <begin position="120"/>
        <end position="139"/>
    </location>
</feature>
<name>A0ABR1L4Y6_9PEZI</name>
<dbReference type="Proteomes" id="UP001360953">
    <property type="component" value="Unassembled WGS sequence"/>
</dbReference>
<organism evidence="2 3">
    <name type="scientific">Phyllosticta citribraziliensis</name>
    <dbReference type="NCBI Taxonomy" id="989973"/>
    <lineage>
        <taxon>Eukaryota</taxon>
        <taxon>Fungi</taxon>
        <taxon>Dikarya</taxon>
        <taxon>Ascomycota</taxon>
        <taxon>Pezizomycotina</taxon>
        <taxon>Dothideomycetes</taxon>
        <taxon>Dothideomycetes incertae sedis</taxon>
        <taxon>Botryosphaeriales</taxon>
        <taxon>Phyllostictaceae</taxon>
        <taxon>Phyllosticta</taxon>
    </lineage>
</organism>
<dbReference type="GeneID" id="92027005"/>
<keyword evidence="1" id="KW-1133">Transmembrane helix</keyword>
<protein>
    <submittedName>
        <fullName evidence="2">Uncharacterized protein</fullName>
    </submittedName>
</protein>
<dbReference type="EMBL" id="JBBPEH010000014">
    <property type="protein sequence ID" value="KAK7530304.1"/>
    <property type="molecule type" value="Genomic_DNA"/>
</dbReference>
<evidence type="ECO:0000256" key="1">
    <source>
        <dbReference type="SAM" id="Phobius"/>
    </source>
</evidence>
<comment type="caution">
    <text evidence="2">The sequence shown here is derived from an EMBL/GenBank/DDBJ whole genome shotgun (WGS) entry which is preliminary data.</text>
</comment>